<name>A0ACC2S372_9FUNG</name>
<dbReference type="Proteomes" id="UP001165960">
    <property type="component" value="Unassembled WGS sequence"/>
</dbReference>
<reference evidence="1" key="1">
    <citation type="submission" date="2022-04" db="EMBL/GenBank/DDBJ databases">
        <title>Genome of the entomopathogenic fungus Entomophthora muscae.</title>
        <authorList>
            <person name="Elya C."/>
            <person name="Lovett B.R."/>
            <person name="Lee E."/>
            <person name="Macias A.M."/>
            <person name="Hajek A.E."/>
            <person name="De Bivort B.L."/>
            <person name="Kasson M.T."/>
            <person name="De Fine Licht H.H."/>
            <person name="Stajich J.E."/>
        </authorList>
    </citation>
    <scope>NUCLEOTIDE SEQUENCE</scope>
    <source>
        <strain evidence="1">Berkeley</strain>
    </source>
</reference>
<proteinExistence type="predicted"/>
<dbReference type="EMBL" id="QTSX02005867">
    <property type="protein sequence ID" value="KAJ9056829.1"/>
    <property type="molecule type" value="Genomic_DNA"/>
</dbReference>
<protein>
    <submittedName>
        <fullName evidence="1">Uncharacterized protein</fullName>
    </submittedName>
</protein>
<evidence type="ECO:0000313" key="1">
    <source>
        <dbReference type="EMBL" id="KAJ9056829.1"/>
    </source>
</evidence>
<sequence>MVLTTGALSTAFTPYDAAFIGPACSPPAGSTLPIISSPPFEEEILDSPDILTAVIIFPQQHLAPLLVGMLILEQIRETALVLDQGDHYAKNNIPKLRLDLTDPKYYLMMFENGMCGALAPQTPIHILGQCQVPAGRGVSFFK</sequence>
<organism evidence="1 2">
    <name type="scientific">Entomophthora muscae</name>
    <dbReference type="NCBI Taxonomy" id="34485"/>
    <lineage>
        <taxon>Eukaryota</taxon>
        <taxon>Fungi</taxon>
        <taxon>Fungi incertae sedis</taxon>
        <taxon>Zoopagomycota</taxon>
        <taxon>Entomophthoromycotina</taxon>
        <taxon>Entomophthoromycetes</taxon>
        <taxon>Entomophthorales</taxon>
        <taxon>Entomophthoraceae</taxon>
        <taxon>Entomophthora</taxon>
    </lineage>
</organism>
<keyword evidence="2" id="KW-1185">Reference proteome</keyword>
<evidence type="ECO:0000313" key="2">
    <source>
        <dbReference type="Proteomes" id="UP001165960"/>
    </source>
</evidence>
<accession>A0ACC2S372</accession>
<comment type="caution">
    <text evidence="1">The sequence shown here is derived from an EMBL/GenBank/DDBJ whole genome shotgun (WGS) entry which is preliminary data.</text>
</comment>
<gene>
    <name evidence="1" type="ORF">DSO57_1028962</name>
</gene>